<feature type="compositionally biased region" description="Gly residues" evidence="3">
    <location>
        <begin position="1660"/>
        <end position="1671"/>
    </location>
</feature>
<proteinExistence type="predicted"/>
<sequence length="1950" mass="210930">MSEGTGAGSADLMSLDQISRLVSQQRKMLAWDGAVLKFDRERICVRVVSHVKGLVIQKLFPAFPEGREKYPKGCPEVQAGEVPSFSKEVIEKWSSQGKVPKLQAMEATDAGLTFAKHLTRIWYDKQRLSQWETDAFFDEAVIRKDEDENLRNRREPRETGADPPATSTRSGGVRRDREKSATAETDEAAGKVQVRISLRDSKGAQQQQEKSDQTDEKRGRGRPRKHPVPQESEKAKFGGSGRKGSADSSEPLAKNPKAVLQRNRKKGGQGWTKKKQSSRPPPPPPPKKKSNNQQQQQQQKPSQSPKAGKEGASGSHMPKVQRSVQLQLREEEKAREQEKKGSREAPNAKPVLPSLRGLPASLTGPGLVPENIGGVPGQGEGEVDKMSDGPDLDWDYHRLCGMAPESNFMQVEAFHPSSIREIPFTRWQFLRVGPEKEVFVAFLPETAVTGPGRPKRVLRSEMTDVWDPLPPDCVWLEGTAKGQDPIEVEFAGPNSNAKNKGGGPAGSVQGGNESIYRRQRSPSRATQRLSFLPSPQPGGASFSVHPQTQARGPGFGSSSTGLRLPRLQLPGSDHLGPGSTRTDFLIGGIPSPLPSPSFGLPSPVLSLPVPGGAGGDSPAGRIRRRRSSLGVPPPLTGWGGDADSDVAGAAAAVSASEAQFLLGREGPVVVRTRERQREEREVRAALRDLGVFFSLTEGQYDDEGGKLEGTEKIGGVGEDIEMGVASEAEVLGGIEGNVSPAKSTTSGPFAALSAYSNEAPAPPSLQKQTSNSFLTVPSKSPLAQESPGVQTRRAPGRSSKQQGTEGKADKIGGTHQTNLLASPGAERDRPLSAEYAEGLSCFFGLGREEIAEVLGRDSTRWPTVMDWVRNIRGGLFPSEQSRRLFPTFRQQMALHKAHAKGAASFPIEDAMAEAIKQNIADPPGTVPDLSEGPEKPSYVLHPPRPLYSPPPETKAGPSPFDEPSRGSPNPFFDQRDKVEEDEYIRISRDGTGLAQTLRSLALCCETYHEDLPGVVKEMREDQQVEYVCNGCERDDPGRRVFKPPRHRTGAFRVPPPFQTEAVRFDRLPWDSEEKQLMLQLEVARVLWRWGQLEREGGSASFTPGTPEASDAIDRVIGRIALVLAGGADACLEPAEIEIRPRTKETEGGDGTIPSPAPSDVDTSRLSIGMQLPSPSGGAGGQGRYGSLLTRGDGEYGRPFKARRERAVRADRLRVRLFTRPSREAIALLPVDNFGVHSGTVLCAVLRLRRRAEIPPTRKELRLRQAFGMRSSAYIPWASLPVVPEGQADESDLEFETFVGKPFRHTRAQCRERVAPLLCSLHPDDSARVAEALDHELEDRDLKHLLFGRGSRGAYRRWVDRARESDSLFWHERWHKVERAAKEREEAARRARVAKWGRGIVVDRGRESGGGLGTVDSDAVDGSPTIRGGDETCKSVFMNPSGASPRFEQPNNKTSNAKAFDLMSVVKFPVGKPRGPDARVHERLHAREFPLPFRIAPTPAEWALKESVAVPTSQWANPQVSCLTEEISFAGEIPLVQEQMEQEPKAFHEVCLSRRDPPREAVMMDRDAFATLDFSQHQQQQKDSARAAPPSFEFLGGEKTRRSAGSASPLGSGCSKRKLNFDSSQSPSPNNRRRGSAAAAASPMGSGGPRRVPSPRTGLKEAGGGKGMGKGAGSPEPQVTKQEGPFRLFYVKKEGEGADVVEEPFHFAPPGPAVPPPRSPPLVPLAKPSGALQPKEKEKETTTGMKGVKENAAEITETGVLAGRKGGGSKSVTEKGEDCGSFSLPPQGERERESVPVTAATSGALMMNSTLAGVGVGGVGQTVSEALSHALSSDEAPPPVRPLKRQRQYEKGVEGQEKALKGDGHVEMGGGTVRGGEKEKGALGGDRVLEWDELGSLDEALLPPLQFGGVEKGEGGLKGARLYGLIPSVAEIQGEVAASKRGGVREKGGPP</sequence>
<feature type="region of interest" description="Disordered" evidence="3">
    <location>
        <begin position="919"/>
        <end position="976"/>
    </location>
</feature>
<feature type="region of interest" description="Disordered" evidence="3">
    <location>
        <begin position="148"/>
        <end position="354"/>
    </location>
</feature>
<comment type="subcellular location">
    <subcellularLocation>
        <location evidence="1">Nucleus</location>
    </subcellularLocation>
</comment>
<name>A0A0G4I2P4_9ALVE</name>
<feature type="region of interest" description="Disordered" evidence="3">
    <location>
        <begin position="1702"/>
        <end position="1795"/>
    </location>
</feature>
<evidence type="ECO:0000256" key="3">
    <source>
        <dbReference type="SAM" id="MobiDB-lite"/>
    </source>
</evidence>
<feature type="region of interest" description="Disordered" evidence="3">
    <location>
        <begin position="759"/>
        <end position="826"/>
    </location>
</feature>
<evidence type="ECO:0000256" key="2">
    <source>
        <dbReference type="ARBA" id="ARBA00023242"/>
    </source>
</evidence>
<feature type="compositionally biased region" description="Low complexity" evidence="3">
    <location>
        <begin position="1622"/>
        <end position="1643"/>
    </location>
</feature>
<feature type="region of interest" description="Disordered" evidence="3">
    <location>
        <begin position="1827"/>
        <end position="1880"/>
    </location>
</feature>
<gene>
    <name evidence="4" type="ORF">Cvel_1723</name>
</gene>
<feature type="compositionally biased region" description="Basic and acidic residues" evidence="3">
    <location>
        <begin position="1733"/>
        <end position="1751"/>
    </location>
</feature>
<accession>A0A0G4I2P4</accession>
<dbReference type="GO" id="GO:0005634">
    <property type="term" value="C:nucleus"/>
    <property type="evidence" value="ECO:0007669"/>
    <property type="project" value="UniProtKB-SubCell"/>
</dbReference>
<feature type="compositionally biased region" description="Polar residues" evidence="3">
    <location>
        <begin position="765"/>
        <end position="789"/>
    </location>
</feature>
<reference evidence="4" key="1">
    <citation type="submission" date="2014-11" db="EMBL/GenBank/DDBJ databases">
        <authorList>
            <person name="Otto D Thomas"/>
            <person name="Naeem Raeece"/>
        </authorList>
    </citation>
    <scope>NUCLEOTIDE SEQUENCE</scope>
</reference>
<feature type="compositionally biased region" description="Basic residues" evidence="3">
    <location>
        <begin position="262"/>
        <end position="277"/>
    </location>
</feature>
<feature type="region of interest" description="Disordered" evidence="3">
    <location>
        <begin position="612"/>
        <end position="636"/>
    </location>
</feature>
<organism evidence="4">
    <name type="scientific">Chromera velia CCMP2878</name>
    <dbReference type="NCBI Taxonomy" id="1169474"/>
    <lineage>
        <taxon>Eukaryota</taxon>
        <taxon>Sar</taxon>
        <taxon>Alveolata</taxon>
        <taxon>Colpodellida</taxon>
        <taxon>Chromeraceae</taxon>
        <taxon>Chromera</taxon>
    </lineage>
</organism>
<feature type="region of interest" description="Disordered" evidence="3">
    <location>
        <begin position="1139"/>
        <end position="1160"/>
    </location>
</feature>
<dbReference type="InterPro" id="IPR000637">
    <property type="entry name" value="HMGI/Y_DNA-bd_CS"/>
</dbReference>
<feature type="compositionally biased region" description="Basic and acidic residues" evidence="3">
    <location>
        <begin position="209"/>
        <end position="218"/>
    </location>
</feature>
<feature type="compositionally biased region" description="Basic and acidic residues" evidence="3">
    <location>
        <begin position="148"/>
        <end position="160"/>
    </location>
</feature>
<feature type="compositionally biased region" description="Pro residues" evidence="3">
    <location>
        <begin position="1706"/>
        <end position="1722"/>
    </location>
</feature>
<dbReference type="PROSITE" id="PS00354">
    <property type="entry name" value="HMGI_Y"/>
    <property type="match status" value="1"/>
</dbReference>
<evidence type="ECO:0000313" key="4">
    <source>
        <dbReference type="EMBL" id="CEM51201.1"/>
    </source>
</evidence>
<feature type="region of interest" description="Disordered" evidence="3">
    <location>
        <begin position="1573"/>
        <end position="1686"/>
    </location>
</feature>
<dbReference type="VEuPathDB" id="CryptoDB:Cvel_1723"/>
<feature type="compositionally biased region" description="Gly residues" evidence="3">
    <location>
        <begin position="500"/>
        <end position="509"/>
    </location>
</feature>
<feature type="compositionally biased region" description="Basic and acidic residues" evidence="3">
    <location>
        <begin position="328"/>
        <end position="343"/>
    </location>
</feature>
<dbReference type="EMBL" id="CDMZ01004873">
    <property type="protein sequence ID" value="CEM51201.1"/>
    <property type="molecule type" value="Genomic_DNA"/>
</dbReference>
<evidence type="ECO:0000256" key="1">
    <source>
        <dbReference type="ARBA" id="ARBA00004123"/>
    </source>
</evidence>
<keyword evidence="2" id="KW-0539">Nucleus</keyword>
<feature type="compositionally biased region" description="Low complexity" evidence="3">
    <location>
        <begin position="291"/>
        <end position="306"/>
    </location>
</feature>
<feature type="compositionally biased region" description="Pro residues" evidence="3">
    <location>
        <begin position="942"/>
        <end position="952"/>
    </location>
</feature>
<feature type="compositionally biased region" description="Basic and acidic residues" evidence="3">
    <location>
        <begin position="1846"/>
        <end position="1865"/>
    </location>
</feature>
<feature type="region of interest" description="Disordered" evidence="3">
    <location>
        <begin position="491"/>
        <end position="579"/>
    </location>
</feature>
<dbReference type="GO" id="GO:0006355">
    <property type="term" value="P:regulation of DNA-templated transcription"/>
    <property type="evidence" value="ECO:0007669"/>
    <property type="project" value="InterPro"/>
</dbReference>
<feature type="compositionally biased region" description="Polar residues" evidence="3">
    <location>
        <begin position="544"/>
        <end position="561"/>
    </location>
</feature>
<protein>
    <submittedName>
        <fullName evidence="4">Uncharacterized protein</fullName>
    </submittedName>
</protein>
<feature type="region of interest" description="Disordered" evidence="3">
    <location>
        <begin position="1411"/>
        <end position="1453"/>
    </location>
</feature>